<evidence type="ECO:0000256" key="7">
    <source>
        <dbReference type="ARBA" id="ARBA00023136"/>
    </source>
</evidence>
<reference evidence="9 10" key="1">
    <citation type="submission" date="2020-10" db="EMBL/GenBank/DDBJ databases">
        <title>Sequencing the genomes of 1000 actinobacteria strains.</title>
        <authorList>
            <person name="Klenk H.-P."/>
        </authorList>
    </citation>
    <scope>NUCLEOTIDE SEQUENCE [LARGE SCALE GENOMIC DNA]</scope>
    <source>
        <strain evidence="9 10">DSM 43748</strain>
    </source>
</reference>
<keyword evidence="10" id="KW-1185">Reference proteome</keyword>
<dbReference type="Pfam" id="PF00005">
    <property type="entry name" value="ABC_tran"/>
    <property type="match status" value="2"/>
</dbReference>
<evidence type="ECO:0000256" key="4">
    <source>
        <dbReference type="ARBA" id="ARBA00022475"/>
    </source>
</evidence>
<comment type="similarity">
    <text evidence="2">Belongs to the ABC transporter superfamily.</text>
</comment>
<dbReference type="Pfam" id="PF08352">
    <property type="entry name" value="oligo_HPY"/>
    <property type="match status" value="2"/>
</dbReference>
<dbReference type="NCBIfam" id="TIGR01727">
    <property type="entry name" value="oligo_HPY"/>
    <property type="match status" value="1"/>
</dbReference>
<name>A0ABR9K6E3_9ACTN</name>
<dbReference type="GO" id="GO:0005524">
    <property type="term" value="F:ATP binding"/>
    <property type="evidence" value="ECO:0007669"/>
    <property type="project" value="UniProtKB-KW"/>
</dbReference>
<keyword evidence="3" id="KW-0813">Transport</keyword>
<dbReference type="InterPro" id="IPR050388">
    <property type="entry name" value="ABC_Ni/Peptide_Import"/>
</dbReference>
<gene>
    <name evidence="9" type="ORF">H4W81_000367</name>
</gene>
<dbReference type="Proteomes" id="UP000661607">
    <property type="component" value="Unassembled WGS sequence"/>
</dbReference>
<dbReference type="PROSITE" id="PS50893">
    <property type="entry name" value="ABC_TRANSPORTER_2"/>
    <property type="match status" value="2"/>
</dbReference>
<dbReference type="PANTHER" id="PTHR43297:SF2">
    <property type="entry name" value="DIPEPTIDE TRANSPORT ATP-BINDING PROTEIN DPPD"/>
    <property type="match status" value="1"/>
</dbReference>
<keyword evidence="5" id="KW-0547">Nucleotide-binding</keyword>
<protein>
    <submittedName>
        <fullName evidence="9">Oligopeptide/dipeptide ABC transporter ATP-binding protein</fullName>
    </submittedName>
</protein>
<dbReference type="InterPro" id="IPR027417">
    <property type="entry name" value="P-loop_NTPase"/>
</dbReference>
<evidence type="ECO:0000259" key="8">
    <source>
        <dbReference type="PROSITE" id="PS50893"/>
    </source>
</evidence>
<accession>A0ABR9K6E3</accession>
<feature type="domain" description="ABC transporter" evidence="8">
    <location>
        <begin position="347"/>
        <end position="593"/>
    </location>
</feature>
<dbReference type="SUPFAM" id="SSF52540">
    <property type="entry name" value="P-loop containing nucleoside triphosphate hydrolases"/>
    <property type="match status" value="2"/>
</dbReference>
<evidence type="ECO:0000256" key="5">
    <source>
        <dbReference type="ARBA" id="ARBA00022741"/>
    </source>
</evidence>
<keyword evidence="6 9" id="KW-0067">ATP-binding</keyword>
<dbReference type="InterPro" id="IPR017871">
    <property type="entry name" value="ABC_transporter-like_CS"/>
</dbReference>
<dbReference type="PROSITE" id="PS00211">
    <property type="entry name" value="ABC_TRANSPORTER_1"/>
    <property type="match status" value="2"/>
</dbReference>
<evidence type="ECO:0000313" key="9">
    <source>
        <dbReference type="EMBL" id="MBE1557588.1"/>
    </source>
</evidence>
<dbReference type="InterPro" id="IPR003439">
    <property type="entry name" value="ABC_transporter-like_ATP-bd"/>
</dbReference>
<dbReference type="InterPro" id="IPR003593">
    <property type="entry name" value="AAA+_ATPase"/>
</dbReference>
<dbReference type="EMBL" id="JADBEF010000001">
    <property type="protein sequence ID" value="MBE1557588.1"/>
    <property type="molecule type" value="Genomic_DNA"/>
</dbReference>
<dbReference type="NCBIfam" id="NF007739">
    <property type="entry name" value="PRK10419.1"/>
    <property type="match status" value="2"/>
</dbReference>
<evidence type="ECO:0000256" key="2">
    <source>
        <dbReference type="ARBA" id="ARBA00005417"/>
    </source>
</evidence>
<evidence type="ECO:0000313" key="10">
    <source>
        <dbReference type="Proteomes" id="UP000661607"/>
    </source>
</evidence>
<dbReference type="RefSeq" id="WP_192773177.1">
    <property type="nucleotide sequence ID" value="NZ_BAAASY010000019.1"/>
</dbReference>
<keyword evidence="7" id="KW-0472">Membrane</keyword>
<dbReference type="InterPro" id="IPR013563">
    <property type="entry name" value="Oligopep_ABC_C"/>
</dbReference>
<comment type="subcellular location">
    <subcellularLocation>
        <location evidence="1">Cell membrane</location>
        <topology evidence="1">Peripheral membrane protein</topology>
    </subcellularLocation>
</comment>
<dbReference type="PANTHER" id="PTHR43297">
    <property type="entry name" value="OLIGOPEPTIDE TRANSPORT ATP-BINDING PROTEIN APPD"/>
    <property type="match status" value="1"/>
</dbReference>
<keyword evidence="4" id="KW-1003">Cell membrane</keyword>
<evidence type="ECO:0000256" key="3">
    <source>
        <dbReference type="ARBA" id="ARBA00022448"/>
    </source>
</evidence>
<dbReference type="SMART" id="SM00382">
    <property type="entry name" value="AAA"/>
    <property type="match status" value="2"/>
</dbReference>
<feature type="domain" description="ABC transporter" evidence="8">
    <location>
        <begin position="6"/>
        <end position="256"/>
    </location>
</feature>
<dbReference type="NCBIfam" id="NF008453">
    <property type="entry name" value="PRK11308.1"/>
    <property type="match status" value="2"/>
</dbReference>
<sequence length="605" mass="65575">MNEPVLQMRDLKVATTGRSPVTIVDGVDVEVGLGETVALVGESGSGKTMAARSVLKLLPGNLSVSAGQLNVAGTNVLTASLEDLRRLRGDAVGMVFQDPMAAFNPVLPVGLQVTESVHIRRRGMSKRECYALAAEVLDRVGISDPEARARQYPHQFSGGMLQRAMIAMALINRPRLVIADEPTTALDATLQVKIVELLRILQAEIGSGILVITHDLGLVAELANRAVVMYGGRVQESGPVAELFTDPSHPYTRALLDSRPEGRTAAQIRPIPGEPATPASRPPGCVFHPRCLQRAGRSTCVDEVPLLQITTPDRQVACHFASEELLTSPVPATVASDAPQVERPAAVVVKDVGKRFITRSLWSGKGRSEIQAVDQVTFTVARGESFGLVGESGSGKSTLGRLMVRLHEPDTGTIEVLDGDGQPVPDDRLRRTVQWVHQDPYGSLNPRMTIGRLLGEVLARYRLHEARRHERVTELLSLVGLPTQLAARYPHQLSGGQRQRVAIARALAVEPQILVLDEPLSALDMSIQAQVITLLGRLRTELDLSYVLISHDLHVVRTICDRVAVMSKGQVVELGTVEEIFERPQHPYTKTLLAAMLSTAKTKAV</sequence>
<dbReference type="Gene3D" id="3.40.50.300">
    <property type="entry name" value="P-loop containing nucleotide triphosphate hydrolases"/>
    <property type="match status" value="2"/>
</dbReference>
<comment type="caution">
    <text evidence="9">The sequence shown here is derived from an EMBL/GenBank/DDBJ whole genome shotgun (WGS) entry which is preliminary data.</text>
</comment>
<evidence type="ECO:0000256" key="6">
    <source>
        <dbReference type="ARBA" id="ARBA00022840"/>
    </source>
</evidence>
<dbReference type="CDD" id="cd03257">
    <property type="entry name" value="ABC_NikE_OppD_transporters"/>
    <property type="match status" value="2"/>
</dbReference>
<evidence type="ECO:0000256" key="1">
    <source>
        <dbReference type="ARBA" id="ARBA00004202"/>
    </source>
</evidence>
<organism evidence="9 10">
    <name type="scientific">Nonomuraea africana</name>
    <dbReference type="NCBI Taxonomy" id="46171"/>
    <lineage>
        <taxon>Bacteria</taxon>
        <taxon>Bacillati</taxon>
        <taxon>Actinomycetota</taxon>
        <taxon>Actinomycetes</taxon>
        <taxon>Streptosporangiales</taxon>
        <taxon>Streptosporangiaceae</taxon>
        <taxon>Nonomuraea</taxon>
    </lineage>
</organism>
<proteinExistence type="inferred from homology"/>